<proteinExistence type="predicted"/>
<sequence length="37" mass="3564">MESCKDGGVKDQASDAGALADVVAAVAEGPVVTVTVC</sequence>
<accession>J2ZMT7</accession>
<dbReference type="PATRIC" id="fig|1115803.3.peg.2279"/>
<dbReference type="AlphaFoldDB" id="J2ZMT7"/>
<reference evidence="1 2" key="1">
    <citation type="submission" date="2012-07" db="EMBL/GenBank/DDBJ databases">
        <authorList>
            <person name="Durkin A.S."/>
            <person name="McCorrison J."/>
            <person name="Torralba M."/>
            <person name="Gillis M."/>
            <person name="Methe B."/>
            <person name="Sutton G."/>
            <person name="Nelson K.E."/>
        </authorList>
    </citation>
    <scope>NUCLEOTIDE SEQUENCE [LARGE SCALE GENOMIC DNA]</scope>
    <source>
        <strain evidence="2">ATCC 12104 / DSM 43013 / CCUG 2238 / JCM 8349 / NCTC 10301 / Howell 279</strain>
    </source>
</reference>
<organism evidence="1 2">
    <name type="scientific">Actinomyces naeslundii (strain ATCC 12104 / DSM 43013 / CCUG 2238 / JCM 8349 / NCTC 10301 / Howell 279)</name>
    <dbReference type="NCBI Taxonomy" id="1115803"/>
    <lineage>
        <taxon>Bacteria</taxon>
        <taxon>Bacillati</taxon>
        <taxon>Actinomycetota</taxon>
        <taxon>Actinomycetes</taxon>
        <taxon>Actinomycetales</taxon>
        <taxon>Actinomycetaceae</taxon>
        <taxon>Actinomyces</taxon>
    </lineage>
</organism>
<evidence type="ECO:0000313" key="2">
    <source>
        <dbReference type="Proteomes" id="UP000007814"/>
    </source>
</evidence>
<evidence type="ECO:0000313" key="1">
    <source>
        <dbReference type="EMBL" id="EJN83815.1"/>
    </source>
</evidence>
<protein>
    <submittedName>
        <fullName evidence="1">Uncharacterized protein</fullName>
    </submittedName>
</protein>
<gene>
    <name evidence="1" type="ORF">HMPREF1129_0382</name>
</gene>
<dbReference type="EMBL" id="ALJK01000201">
    <property type="protein sequence ID" value="EJN83815.1"/>
    <property type="molecule type" value="Genomic_DNA"/>
</dbReference>
<comment type="caution">
    <text evidence="1">The sequence shown here is derived from an EMBL/GenBank/DDBJ whole genome shotgun (WGS) entry which is preliminary data.</text>
</comment>
<name>J2ZMT7_ACTNH</name>
<dbReference type="Proteomes" id="UP000007814">
    <property type="component" value="Unassembled WGS sequence"/>
</dbReference>